<accession>A0AAW2IJH2</accession>
<evidence type="ECO:0000313" key="3">
    <source>
        <dbReference type="EMBL" id="KAL0282479.1"/>
    </source>
</evidence>
<evidence type="ECO:0000256" key="1">
    <source>
        <dbReference type="ARBA" id="ARBA00005502"/>
    </source>
</evidence>
<dbReference type="GO" id="GO:0005737">
    <property type="term" value="C:cytoplasm"/>
    <property type="evidence" value="ECO:0007669"/>
    <property type="project" value="TreeGrafter"/>
</dbReference>
<dbReference type="PANTHER" id="PTHR11911">
    <property type="entry name" value="INOSINE-5-MONOPHOSPHATE DEHYDROGENASE RELATED"/>
    <property type="match status" value="1"/>
</dbReference>
<dbReference type="InterPro" id="IPR001093">
    <property type="entry name" value="IMP_DH_GMPRt"/>
</dbReference>
<gene>
    <name evidence="3" type="ORF">Sangu_2947500</name>
</gene>
<dbReference type="GO" id="GO:0003938">
    <property type="term" value="F:IMP dehydrogenase activity"/>
    <property type="evidence" value="ECO:0007669"/>
    <property type="project" value="InterPro"/>
</dbReference>
<proteinExistence type="inferred from homology"/>
<comment type="similarity">
    <text evidence="1">Belongs to the IMPDH/GMPR family.</text>
</comment>
<dbReference type="Pfam" id="PF00478">
    <property type="entry name" value="IMPDH"/>
    <property type="match status" value="1"/>
</dbReference>
<evidence type="ECO:0000259" key="2">
    <source>
        <dbReference type="Pfam" id="PF00478"/>
    </source>
</evidence>
<dbReference type="InterPro" id="IPR013785">
    <property type="entry name" value="Aldolase_TIM"/>
</dbReference>
<organism evidence="3">
    <name type="scientific">Sesamum angustifolium</name>
    <dbReference type="NCBI Taxonomy" id="2727405"/>
    <lineage>
        <taxon>Eukaryota</taxon>
        <taxon>Viridiplantae</taxon>
        <taxon>Streptophyta</taxon>
        <taxon>Embryophyta</taxon>
        <taxon>Tracheophyta</taxon>
        <taxon>Spermatophyta</taxon>
        <taxon>Magnoliopsida</taxon>
        <taxon>eudicotyledons</taxon>
        <taxon>Gunneridae</taxon>
        <taxon>Pentapetalae</taxon>
        <taxon>asterids</taxon>
        <taxon>lamiids</taxon>
        <taxon>Lamiales</taxon>
        <taxon>Pedaliaceae</taxon>
        <taxon>Sesamum</taxon>
    </lineage>
</organism>
<dbReference type="SUPFAM" id="SSF51412">
    <property type="entry name" value="Inosine monophosphate dehydrogenase (IMPDH)"/>
    <property type="match status" value="1"/>
</dbReference>
<reference evidence="3" key="1">
    <citation type="submission" date="2020-06" db="EMBL/GenBank/DDBJ databases">
        <authorList>
            <person name="Li T."/>
            <person name="Hu X."/>
            <person name="Zhang T."/>
            <person name="Song X."/>
            <person name="Zhang H."/>
            <person name="Dai N."/>
            <person name="Sheng W."/>
            <person name="Hou X."/>
            <person name="Wei L."/>
        </authorList>
    </citation>
    <scope>NUCLEOTIDE SEQUENCE</scope>
    <source>
        <strain evidence="3">G01</strain>
        <tissue evidence="3">Leaf</tissue>
    </source>
</reference>
<comment type="caution">
    <text evidence="3">The sequence shown here is derived from an EMBL/GenBank/DDBJ whole genome shotgun (WGS) entry which is preliminary data.</text>
</comment>
<dbReference type="GO" id="GO:0006183">
    <property type="term" value="P:GTP biosynthetic process"/>
    <property type="evidence" value="ECO:0007669"/>
    <property type="project" value="TreeGrafter"/>
</dbReference>
<dbReference type="AlphaFoldDB" id="A0AAW2IJH2"/>
<dbReference type="Gene3D" id="3.20.20.70">
    <property type="entry name" value="Aldolase class I"/>
    <property type="match status" value="1"/>
</dbReference>
<dbReference type="InterPro" id="IPR005990">
    <property type="entry name" value="IMP_DH"/>
</dbReference>
<name>A0AAW2IJH2_9LAMI</name>
<protein>
    <submittedName>
        <fullName evidence="3">Inosine-5'-monophosphate dehydrogenase 2</fullName>
    </submittedName>
</protein>
<sequence>MDSRHRGYSTRDTLIRTMTLSSFPTDAVSLSTKLSRHVSLATPCVSSPMDTVTEFSMASAMASLGAIGIIHSNTQASNQAAMVGLAKSHKIPFNYELVFKSPSDSILSAEEFSSSPCIFVTESGK</sequence>
<dbReference type="EMBL" id="JACGWK010001813">
    <property type="protein sequence ID" value="KAL0282479.1"/>
    <property type="molecule type" value="Genomic_DNA"/>
</dbReference>
<reference evidence="3" key="2">
    <citation type="journal article" date="2024" name="Plant">
        <title>Genomic evolution and insights into agronomic trait innovations of Sesamum species.</title>
        <authorList>
            <person name="Miao H."/>
            <person name="Wang L."/>
            <person name="Qu L."/>
            <person name="Liu H."/>
            <person name="Sun Y."/>
            <person name="Le M."/>
            <person name="Wang Q."/>
            <person name="Wei S."/>
            <person name="Zheng Y."/>
            <person name="Lin W."/>
            <person name="Duan Y."/>
            <person name="Cao H."/>
            <person name="Xiong S."/>
            <person name="Wang X."/>
            <person name="Wei L."/>
            <person name="Li C."/>
            <person name="Ma Q."/>
            <person name="Ju M."/>
            <person name="Zhao R."/>
            <person name="Li G."/>
            <person name="Mu C."/>
            <person name="Tian Q."/>
            <person name="Mei H."/>
            <person name="Zhang T."/>
            <person name="Gao T."/>
            <person name="Zhang H."/>
        </authorList>
    </citation>
    <scope>NUCLEOTIDE SEQUENCE</scope>
    <source>
        <strain evidence="3">G01</strain>
    </source>
</reference>
<dbReference type="PANTHER" id="PTHR11911:SF111">
    <property type="entry name" value="INOSINE-5'-MONOPHOSPHATE DEHYDROGENASE"/>
    <property type="match status" value="1"/>
</dbReference>
<feature type="domain" description="IMP dehydrogenase/GMP reductase" evidence="2">
    <location>
        <begin position="13"/>
        <end position="89"/>
    </location>
</feature>